<reference evidence="4" key="2">
    <citation type="submission" date="2020-09" db="EMBL/GenBank/DDBJ databases">
        <authorList>
            <person name="Sun Q."/>
            <person name="Kim S."/>
        </authorList>
    </citation>
    <scope>NUCLEOTIDE SEQUENCE</scope>
    <source>
        <strain evidence="4">KCTC 23077</strain>
    </source>
</reference>
<reference evidence="4" key="1">
    <citation type="journal article" date="2014" name="Int. J. Syst. Evol. Microbiol.">
        <title>Complete genome sequence of Corynebacterium casei LMG S-19264T (=DSM 44701T), isolated from a smear-ripened cheese.</title>
        <authorList>
            <consortium name="US DOE Joint Genome Institute (JGI-PGF)"/>
            <person name="Walter F."/>
            <person name="Albersmeier A."/>
            <person name="Kalinowski J."/>
            <person name="Ruckert C."/>
        </authorList>
    </citation>
    <scope>NUCLEOTIDE SEQUENCE</scope>
    <source>
        <strain evidence="4">KCTC 23077</strain>
    </source>
</reference>
<keyword evidence="1" id="KW-0808">Transferase</keyword>
<dbReference type="InterPro" id="IPR016181">
    <property type="entry name" value="Acyl_CoA_acyltransferase"/>
</dbReference>
<dbReference type="PROSITE" id="PS51186">
    <property type="entry name" value="GNAT"/>
    <property type="match status" value="1"/>
</dbReference>
<evidence type="ECO:0000259" key="3">
    <source>
        <dbReference type="PROSITE" id="PS51186"/>
    </source>
</evidence>
<evidence type="ECO:0000256" key="2">
    <source>
        <dbReference type="ARBA" id="ARBA00023315"/>
    </source>
</evidence>
<comment type="caution">
    <text evidence="4">The sequence shown here is derived from an EMBL/GenBank/DDBJ whole genome shotgun (WGS) entry which is preliminary data.</text>
</comment>
<dbReference type="EMBL" id="BMYD01000001">
    <property type="protein sequence ID" value="GHA76678.1"/>
    <property type="molecule type" value="Genomic_DNA"/>
</dbReference>
<dbReference type="InterPro" id="IPR000182">
    <property type="entry name" value="GNAT_dom"/>
</dbReference>
<dbReference type="PANTHER" id="PTHR43877">
    <property type="entry name" value="AMINOALKYLPHOSPHONATE N-ACETYLTRANSFERASE-RELATED-RELATED"/>
    <property type="match status" value="1"/>
</dbReference>
<feature type="domain" description="N-acetyltransferase" evidence="3">
    <location>
        <begin position="6"/>
        <end position="165"/>
    </location>
</feature>
<protein>
    <submittedName>
        <fullName evidence="4">N-acetyltransferase</fullName>
    </submittedName>
</protein>
<dbReference type="GO" id="GO:0016747">
    <property type="term" value="F:acyltransferase activity, transferring groups other than amino-acyl groups"/>
    <property type="evidence" value="ECO:0007669"/>
    <property type="project" value="InterPro"/>
</dbReference>
<dbReference type="Proteomes" id="UP000646426">
    <property type="component" value="Unassembled WGS sequence"/>
</dbReference>
<dbReference type="CDD" id="cd04301">
    <property type="entry name" value="NAT_SF"/>
    <property type="match status" value="1"/>
</dbReference>
<proteinExistence type="predicted"/>
<dbReference type="SUPFAM" id="SSF55729">
    <property type="entry name" value="Acyl-CoA N-acyltransferases (Nat)"/>
    <property type="match status" value="1"/>
</dbReference>
<keyword evidence="5" id="KW-1185">Reference proteome</keyword>
<dbReference type="InterPro" id="IPR050832">
    <property type="entry name" value="Bact_Acetyltransf"/>
</dbReference>
<dbReference type="AlphaFoldDB" id="A0A918W7B8"/>
<accession>A0A918W7B8</accession>
<gene>
    <name evidence="4" type="ORF">GCM10007067_12430</name>
</gene>
<sequence length="168" mass="17767">MLHSQILYREALESDCPELVGVHYAAVQALASGHYSADVLAAWSPEPDEARYRWLAGVIGQEGVLCTVAEAGGQPVGFCIAAPEQALLRALYVHPAAAGSGVGRGLLQHAEQGCRARGVASLWLNASYNAEAFYVRCGYEPAGPVTYPLSEQVSMCAARMVKHLAPAA</sequence>
<organism evidence="4 5">
    <name type="scientific">Cognatilysobacter bugurensis</name>
    <dbReference type="NCBI Taxonomy" id="543356"/>
    <lineage>
        <taxon>Bacteria</taxon>
        <taxon>Pseudomonadati</taxon>
        <taxon>Pseudomonadota</taxon>
        <taxon>Gammaproteobacteria</taxon>
        <taxon>Lysobacterales</taxon>
        <taxon>Lysobacteraceae</taxon>
        <taxon>Cognatilysobacter</taxon>
    </lineage>
</organism>
<name>A0A918W7B8_9GAMM</name>
<evidence type="ECO:0000313" key="4">
    <source>
        <dbReference type="EMBL" id="GHA76678.1"/>
    </source>
</evidence>
<dbReference type="Gene3D" id="3.40.630.30">
    <property type="match status" value="1"/>
</dbReference>
<evidence type="ECO:0000256" key="1">
    <source>
        <dbReference type="ARBA" id="ARBA00022679"/>
    </source>
</evidence>
<dbReference type="Pfam" id="PF13508">
    <property type="entry name" value="Acetyltransf_7"/>
    <property type="match status" value="1"/>
</dbReference>
<keyword evidence="2" id="KW-0012">Acyltransferase</keyword>
<dbReference type="RefSeq" id="WP_189454324.1">
    <property type="nucleotide sequence ID" value="NZ_BMYD01000001.1"/>
</dbReference>
<evidence type="ECO:0000313" key="5">
    <source>
        <dbReference type="Proteomes" id="UP000646426"/>
    </source>
</evidence>